<accession>A0A2M7XXZ6</accession>
<gene>
    <name evidence="1" type="ORF">CO165_02790</name>
</gene>
<organism evidence="1 2">
    <name type="scientific">Candidatus Roizmanbacteria bacterium CG_4_9_14_3_um_filter_33_18</name>
    <dbReference type="NCBI Taxonomy" id="1974841"/>
    <lineage>
        <taxon>Bacteria</taxon>
        <taxon>Candidatus Roizmaniibacteriota</taxon>
    </lineage>
</organism>
<dbReference type="GO" id="GO:0004252">
    <property type="term" value="F:serine-type endopeptidase activity"/>
    <property type="evidence" value="ECO:0007669"/>
    <property type="project" value="InterPro"/>
</dbReference>
<evidence type="ECO:0000313" key="1">
    <source>
        <dbReference type="EMBL" id="PJA55589.1"/>
    </source>
</evidence>
<sequence>MEPVINSCSELLISINKDFKYEIGDIVCFLKKNGLIVHRVIDIIKKRRLTYLLKGDNNIIFDGYYLKKDIYGKIEFIINNDHIINYKKGIYLQKLIAITGKISNLSPFRYIIFYFIKLLNRKTGSDELDKIIDALNNKKVIKTSKKIDVNLLHFLSIKNKFLRFNKLNSKENIQQQFFSNLLNKEKVNLNKLFQKNNINYVLLDAVDKNHRIYGSDIDILIDYKQLLKAVRLLIKNNFYIKNRPPQEITLVNKSNYVQIDLHFLVNLPRDLYFDKGQSLKITKDYWKAFTSTKKSRKYQNEYFLLGKVICFWTNDFLRGLNTLFNIGEFIKNNQISWKDFEKIAIKHNFLGESQLVLLIFRNIFQKKYLDNYLDKVSLKIKILSHYYDQKKIGIFGSITSWATEDDENSFKIYIECFIASLLVNKKTPLLRLLRPRIIFFFIKSIFNTIANFFQKTMLFDK</sequence>
<dbReference type="AlphaFoldDB" id="A0A2M7XXZ6"/>
<evidence type="ECO:0000313" key="2">
    <source>
        <dbReference type="Proteomes" id="UP000229647"/>
    </source>
</evidence>
<dbReference type="EMBL" id="PFWL01000121">
    <property type="protein sequence ID" value="PJA55589.1"/>
    <property type="molecule type" value="Genomic_DNA"/>
</dbReference>
<dbReference type="InterPro" id="IPR019533">
    <property type="entry name" value="Peptidase_S26"/>
</dbReference>
<proteinExistence type="predicted"/>
<dbReference type="GO" id="GO:0006465">
    <property type="term" value="P:signal peptide processing"/>
    <property type="evidence" value="ECO:0007669"/>
    <property type="project" value="InterPro"/>
</dbReference>
<dbReference type="CDD" id="cd06530">
    <property type="entry name" value="S26_SPase_I"/>
    <property type="match status" value="1"/>
</dbReference>
<evidence type="ECO:0008006" key="3">
    <source>
        <dbReference type="Google" id="ProtNLM"/>
    </source>
</evidence>
<protein>
    <recommendedName>
        <fullName evidence="3">Signal peptidase I</fullName>
    </recommendedName>
</protein>
<dbReference type="Proteomes" id="UP000229647">
    <property type="component" value="Unassembled WGS sequence"/>
</dbReference>
<name>A0A2M7XXZ6_9BACT</name>
<comment type="caution">
    <text evidence="1">The sequence shown here is derived from an EMBL/GenBank/DDBJ whole genome shotgun (WGS) entry which is preliminary data.</text>
</comment>
<reference evidence="2" key="1">
    <citation type="submission" date="2017-09" db="EMBL/GenBank/DDBJ databases">
        <title>Depth-based differentiation of microbial function through sediment-hosted aquifers and enrichment of novel symbionts in the deep terrestrial subsurface.</title>
        <authorList>
            <person name="Probst A.J."/>
            <person name="Ladd B."/>
            <person name="Jarett J.K."/>
            <person name="Geller-Mcgrath D.E."/>
            <person name="Sieber C.M.K."/>
            <person name="Emerson J.B."/>
            <person name="Anantharaman K."/>
            <person name="Thomas B.C."/>
            <person name="Malmstrom R."/>
            <person name="Stieglmeier M."/>
            <person name="Klingl A."/>
            <person name="Woyke T."/>
            <person name="Ryan C.M."/>
            <person name="Banfield J.F."/>
        </authorList>
    </citation>
    <scope>NUCLEOTIDE SEQUENCE [LARGE SCALE GENOMIC DNA]</scope>
</reference>